<dbReference type="EMBL" id="CP136864">
    <property type="protein sequence ID" value="WOJ92464.1"/>
    <property type="molecule type" value="Genomic_DNA"/>
</dbReference>
<dbReference type="CDD" id="cd08997">
    <property type="entry name" value="GH68"/>
    <property type="match status" value="1"/>
</dbReference>
<organism evidence="5 6">
    <name type="scientific">Congregibacter variabilis</name>
    <dbReference type="NCBI Taxonomy" id="3081200"/>
    <lineage>
        <taxon>Bacteria</taxon>
        <taxon>Pseudomonadati</taxon>
        <taxon>Pseudomonadota</taxon>
        <taxon>Gammaproteobacteria</taxon>
        <taxon>Cellvibrionales</taxon>
        <taxon>Halieaceae</taxon>
        <taxon>Congregibacter</taxon>
    </lineage>
</organism>
<keyword evidence="5" id="KW-0378">Hydrolase</keyword>
<comment type="similarity">
    <text evidence="1 4">Belongs to the glycosyl hydrolase 68 family.</text>
</comment>
<evidence type="ECO:0000256" key="3">
    <source>
        <dbReference type="ARBA" id="ARBA00044516"/>
    </source>
</evidence>
<dbReference type="InterPro" id="IPR023296">
    <property type="entry name" value="Glyco_hydro_beta-prop_sf"/>
</dbReference>
<keyword evidence="6" id="KW-1185">Reference proteome</keyword>
<dbReference type="Proteomes" id="UP001626537">
    <property type="component" value="Chromosome"/>
</dbReference>
<dbReference type="EC" id="2.4.1.10" evidence="3"/>
<protein>
    <recommendedName>
        <fullName evidence="3">levansucrase</fullName>
        <ecNumber evidence="3">2.4.1.10</ecNumber>
    </recommendedName>
</protein>
<evidence type="ECO:0000313" key="5">
    <source>
        <dbReference type="EMBL" id="WOJ92464.1"/>
    </source>
</evidence>
<reference evidence="5 6" key="1">
    <citation type="submission" date="2023-10" db="EMBL/GenBank/DDBJ databases">
        <title>Two novel species belonging to the OM43/NOR5 clade.</title>
        <authorList>
            <person name="Park M."/>
        </authorList>
    </citation>
    <scope>NUCLEOTIDE SEQUENCE [LARGE SCALE GENOMIC DNA]</scope>
    <source>
        <strain evidence="5 6">IMCC43200</strain>
    </source>
</reference>
<sequence length="374" mass="41701">MTTYWQPESLAGLTIEPGQELEVFDANSLQCIDKERWYWDQCPVCDEGGQPVSFGAMELWITLSAPAMTPPESRHDYVRMRLLTRTEGYWQDWGNLLPDGFSIGSCEWAGAANVDRNGVFTLYYTVKGTAGEASPTYCQRIFAAQAKLAMDAQTPRLSHWMDLGEQIRADGSWYELAFERSGEMGGIKAFRDPFWLRDVVSGREYLLFAASAVEASTKKNAAIGIASREHSCDPWELHPPLLIADGVTNEMERPHLLHSNGLYYLFWSVHGWTFDQSLGAPTALYGMVSESLDQPFRPLNETCLVAANPTQAKFQAYSWLVDVNLQVCSFVDLPDGQIDDAPSAPAYPQGTFRGGFAPDFFLTLDGTKAGIRRS</sequence>
<dbReference type="GO" id="GO:0016787">
    <property type="term" value="F:hydrolase activity"/>
    <property type="evidence" value="ECO:0007669"/>
    <property type="project" value="UniProtKB-KW"/>
</dbReference>
<proteinExistence type="inferred from homology"/>
<evidence type="ECO:0000256" key="2">
    <source>
        <dbReference type="ARBA" id="ARBA00044462"/>
    </source>
</evidence>
<evidence type="ECO:0000256" key="4">
    <source>
        <dbReference type="RuleBase" id="RU361220"/>
    </source>
</evidence>
<evidence type="ECO:0000313" key="6">
    <source>
        <dbReference type="Proteomes" id="UP001626537"/>
    </source>
</evidence>
<accession>A0ABZ0I1G0</accession>
<dbReference type="SUPFAM" id="SSF75005">
    <property type="entry name" value="Arabinanase/levansucrase/invertase"/>
    <property type="match status" value="1"/>
</dbReference>
<evidence type="ECO:0000256" key="1">
    <source>
        <dbReference type="ARBA" id="ARBA00006775"/>
    </source>
</evidence>
<dbReference type="Gene3D" id="2.115.10.20">
    <property type="entry name" value="Glycosyl hydrolase domain, family 43"/>
    <property type="match status" value="2"/>
</dbReference>
<dbReference type="RefSeq" id="WP_407347061.1">
    <property type="nucleotide sequence ID" value="NZ_CP136864.1"/>
</dbReference>
<dbReference type="Pfam" id="PF02435">
    <property type="entry name" value="Glyco_hydro_68"/>
    <property type="match status" value="2"/>
</dbReference>
<dbReference type="InterPro" id="IPR003469">
    <property type="entry name" value="Glyco_hydro_68"/>
</dbReference>
<gene>
    <name evidence="5" type="ORF">R0135_11795</name>
</gene>
<comment type="catalytic activity">
    <reaction evidence="2">
        <text>[6)-beta-D-fructofuranosyl-(2-&gt;](n) alpha-D-glucopyranoside + sucrose = [6)-beta-D-fructofuranosyl-(2-&gt;](n+1) alpha-D-glucopyranoside + D-glucose</text>
        <dbReference type="Rhea" id="RHEA:13653"/>
        <dbReference type="Rhea" id="RHEA-COMP:13093"/>
        <dbReference type="Rhea" id="RHEA-COMP:13094"/>
        <dbReference type="ChEBI" id="CHEBI:4167"/>
        <dbReference type="ChEBI" id="CHEBI:17992"/>
        <dbReference type="ChEBI" id="CHEBI:134464"/>
        <dbReference type="EC" id="2.4.1.10"/>
    </reaction>
</comment>
<name>A0ABZ0I1G0_9GAMM</name>